<proteinExistence type="inferred from homology"/>
<dbReference type="Proteomes" id="UP000032229">
    <property type="component" value="Chromosome"/>
</dbReference>
<sequence length="208" mass="23906">MLIIGIAGGTGCGKTTVVNQILNELPEGEVGIISQDSYYKDTTHLSYEERTKINFDHPKSIDFSLLESHLKDLKKGIPIHQPVYSFVKHNRTGDTILTHPRKVMIVEGILILTHPELRDMFDIKVFVHADTDERLIRRLKRDITERGRDLDEVLTRYQTTLKPMHNQFIEPTKEFADIIIPNNKYNTVAVNIVRTIINDRLYNGTIKA</sequence>
<dbReference type="UniPathway" id="UPA00574">
    <property type="reaction ID" value="UER00637"/>
</dbReference>
<dbReference type="CDD" id="cd02023">
    <property type="entry name" value="UMPK"/>
    <property type="match status" value="1"/>
</dbReference>
<evidence type="ECO:0000256" key="5">
    <source>
        <dbReference type="RuleBase" id="RU003825"/>
    </source>
</evidence>
<dbReference type="HOGENOM" id="CLU_021278_1_2_10"/>
<dbReference type="GO" id="GO:0044206">
    <property type="term" value="P:UMP salvage"/>
    <property type="evidence" value="ECO:0007669"/>
    <property type="project" value="UniProtKB-UniPathway"/>
</dbReference>
<name>A0A0C5WLN1_9FLAO</name>
<organism evidence="7 8">
    <name type="scientific">Siansivirga zeaxanthinifaciens CC-SAMT-1</name>
    <dbReference type="NCBI Taxonomy" id="1454006"/>
    <lineage>
        <taxon>Bacteria</taxon>
        <taxon>Pseudomonadati</taxon>
        <taxon>Bacteroidota</taxon>
        <taxon>Flavobacteriia</taxon>
        <taxon>Flavobacteriales</taxon>
        <taxon>Flavobacteriaceae</taxon>
        <taxon>Siansivirga</taxon>
    </lineage>
</organism>
<dbReference type="NCBIfam" id="NF004018">
    <property type="entry name" value="PRK05480.1"/>
    <property type="match status" value="1"/>
</dbReference>
<comment type="subcellular location">
    <subcellularLocation>
        <location evidence="5">Cytoplasm</location>
    </subcellularLocation>
</comment>
<dbReference type="GO" id="GO:0005737">
    <property type="term" value="C:cytoplasm"/>
    <property type="evidence" value="ECO:0007669"/>
    <property type="project" value="UniProtKB-SubCell"/>
</dbReference>
<keyword evidence="5" id="KW-0963">Cytoplasm</keyword>
<evidence type="ECO:0000256" key="4">
    <source>
        <dbReference type="ARBA" id="ARBA00022777"/>
    </source>
</evidence>
<gene>
    <name evidence="7" type="ORF">AW14_08785</name>
</gene>
<evidence type="ECO:0000256" key="2">
    <source>
        <dbReference type="ARBA" id="ARBA00022679"/>
    </source>
</evidence>
<keyword evidence="2 5" id="KW-0808">Transferase</keyword>
<dbReference type="NCBIfam" id="TIGR00235">
    <property type="entry name" value="udk"/>
    <property type="match status" value="1"/>
</dbReference>
<dbReference type="GO" id="GO:0004849">
    <property type="term" value="F:uridine kinase activity"/>
    <property type="evidence" value="ECO:0007669"/>
    <property type="project" value="UniProtKB-EC"/>
</dbReference>
<dbReference type="PRINTS" id="PR00988">
    <property type="entry name" value="URIDINKINASE"/>
</dbReference>
<dbReference type="Gene3D" id="3.40.50.300">
    <property type="entry name" value="P-loop containing nucleotide triphosphate hydrolases"/>
    <property type="match status" value="1"/>
</dbReference>
<keyword evidence="4 5" id="KW-0418">Kinase</keyword>
<dbReference type="RefSeq" id="WP_044638438.1">
    <property type="nucleotide sequence ID" value="NZ_CP007202.1"/>
</dbReference>
<dbReference type="KEGG" id="sze:AW14_08785"/>
<comment type="similarity">
    <text evidence="5">Belongs to the uridine kinase family.</text>
</comment>
<comment type="catalytic activity">
    <reaction evidence="5">
        <text>cytidine + ATP = CMP + ADP + H(+)</text>
        <dbReference type="Rhea" id="RHEA:24674"/>
        <dbReference type="ChEBI" id="CHEBI:15378"/>
        <dbReference type="ChEBI" id="CHEBI:17562"/>
        <dbReference type="ChEBI" id="CHEBI:30616"/>
        <dbReference type="ChEBI" id="CHEBI:60377"/>
        <dbReference type="ChEBI" id="CHEBI:456216"/>
        <dbReference type="EC" id="2.7.1.48"/>
    </reaction>
</comment>
<dbReference type="GO" id="GO:0043771">
    <property type="term" value="F:cytidine kinase activity"/>
    <property type="evidence" value="ECO:0007669"/>
    <property type="project" value="RHEA"/>
</dbReference>
<dbReference type="InterPro" id="IPR027417">
    <property type="entry name" value="P-loop_NTPase"/>
</dbReference>
<keyword evidence="3 5" id="KW-0547">Nucleotide-binding</keyword>
<dbReference type="SUPFAM" id="SSF52540">
    <property type="entry name" value="P-loop containing nucleoside triphosphate hydrolases"/>
    <property type="match status" value="1"/>
</dbReference>
<dbReference type="PANTHER" id="PTHR10285">
    <property type="entry name" value="URIDINE KINASE"/>
    <property type="match status" value="1"/>
</dbReference>
<reference evidence="7 8" key="1">
    <citation type="submission" date="2014-02" db="EMBL/GenBank/DDBJ databases">
        <authorList>
            <person name="Young C.-C."/>
            <person name="Hameed A."/>
            <person name="Huang H.-C."/>
            <person name="Shahina M."/>
        </authorList>
    </citation>
    <scope>NUCLEOTIDE SEQUENCE [LARGE SCALE GENOMIC DNA]</scope>
    <source>
        <strain evidence="7 8">CC-SAMT-1</strain>
    </source>
</reference>
<accession>A0A0C5WLN1</accession>
<comment type="catalytic activity">
    <reaction evidence="5">
        <text>uridine + ATP = UMP + ADP + H(+)</text>
        <dbReference type="Rhea" id="RHEA:16825"/>
        <dbReference type="ChEBI" id="CHEBI:15378"/>
        <dbReference type="ChEBI" id="CHEBI:16704"/>
        <dbReference type="ChEBI" id="CHEBI:30616"/>
        <dbReference type="ChEBI" id="CHEBI:57865"/>
        <dbReference type="ChEBI" id="CHEBI:456216"/>
        <dbReference type="EC" id="2.7.1.48"/>
    </reaction>
</comment>
<evidence type="ECO:0000256" key="1">
    <source>
        <dbReference type="ARBA" id="ARBA00004690"/>
    </source>
</evidence>
<evidence type="ECO:0000256" key="3">
    <source>
        <dbReference type="ARBA" id="ARBA00022741"/>
    </source>
</evidence>
<comment type="pathway">
    <text evidence="5">Pyrimidine metabolism; CTP biosynthesis via salvage pathway; CTP from cytidine: step 1/3.</text>
</comment>
<evidence type="ECO:0000313" key="8">
    <source>
        <dbReference type="Proteomes" id="UP000032229"/>
    </source>
</evidence>
<feature type="domain" description="Phosphoribulokinase/uridine kinase" evidence="6">
    <location>
        <begin position="3"/>
        <end position="188"/>
    </location>
</feature>
<dbReference type="InterPro" id="IPR000764">
    <property type="entry name" value="Uridine_kinase-like"/>
</dbReference>
<dbReference type="GO" id="GO:0005524">
    <property type="term" value="F:ATP binding"/>
    <property type="evidence" value="ECO:0007669"/>
    <property type="project" value="UniProtKB-KW"/>
</dbReference>
<evidence type="ECO:0000313" key="7">
    <source>
        <dbReference type="EMBL" id="AJR03710.1"/>
    </source>
</evidence>
<dbReference type="OrthoDB" id="9777642at2"/>
<dbReference type="EC" id="2.7.1.48" evidence="5"/>
<dbReference type="AlphaFoldDB" id="A0A0C5WLN1"/>
<dbReference type="EMBL" id="CP007202">
    <property type="protein sequence ID" value="AJR03710.1"/>
    <property type="molecule type" value="Genomic_DNA"/>
</dbReference>
<protein>
    <recommendedName>
        <fullName evidence="5">Uridine kinase</fullName>
        <ecNumber evidence="5">2.7.1.48</ecNumber>
    </recommendedName>
</protein>
<dbReference type="InterPro" id="IPR006083">
    <property type="entry name" value="PRK/URK"/>
</dbReference>
<dbReference type="Pfam" id="PF00485">
    <property type="entry name" value="PRK"/>
    <property type="match status" value="1"/>
</dbReference>
<keyword evidence="5" id="KW-0067">ATP-binding</keyword>
<dbReference type="STRING" id="1454006.AW14_08785"/>
<comment type="pathway">
    <text evidence="1 5">Pyrimidine metabolism; UMP biosynthesis via salvage pathway; UMP from uridine: step 1/1.</text>
</comment>
<keyword evidence="8" id="KW-1185">Reference proteome</keyword>
<evidence type="ECO:0000259" key="6">
    <source>
        <dbReference type="Pfam" id="PF00485"/>
    </source>
</evidence>
<dbReference type="PATRIC" id="fig|1454006.5.peg.1736"/>
<dbReference type="UniPathway" id="UPA00579">
    <property type="reaction ID" value="UER00640"/>
</dbReference>
<dbReference type="GO" id="GO:0044211">
    <property type="term" value="P:CTP salvage"/>
    <property type="evidence" value="ECO:0007669"/>
    <property type="project" value="UniProtKB-UniPathway"/>
</dbReference>